<protein>
    <submittedName>
        <fullName evidence="1">Uncharacterized protein</fullName>
    </submittedName>
</protein>
<comment type="caution">
    <text evidence="1">The sequence shown here is derived from an EMBL/GenBank/DDBJ whole genome shotgun (WGS) entry which is preliminary data.</text>
</comment>
<dbReference type="EMBL" id="PKIZ01000021">
    <property type="protein sequence ID" value="PKZ40992.1"/>
    <property type="molecule type" value="Genomic_DNA"/>
</dbReference>
<proteinExistence type="predicted"/>
<accession>A0A2I1P8S5</accession>
<evidence type="ECO:0000313" key="1">
    <source>
        <dbReference type="EMBL" id="PKZ40992.1"/>
    </source>
</evidence>
<dbReference type="OrthoDB" id="4866617at2"/>
<dbReference type="RefSeq" id="WP_070703472.1">
    <property type="nucleotide sequence ID" value="NZ_JBHLVH010000010.1"/>
</dbReference>
<name>A0A2I1P8S5_9MICO</name>
<gene>
    <name evidence="1" type="ORF">CYJ76_09990</name>
</gene>
<dbReference type="AlphaFoldDB" id="A0A2I1P8S5"/>
<dbReference type="Proteomes" id="UP000234206">
    <property type="component" value="Unassembled WGS sequence"/>
</dbReference>
<reference evidence="1 2" key="1">
    <citation type="submission" date="2017-12" db="EMBL/GenBank/DDBJ databases">
        <title>Phylogenetic diversity of female urinary microbiome.</title>
        <authorList>
            <person name="Thomas-White K."/>
            <person name="Wolfe A.J."/>
        </authorList>
    </citation>
    <scope>NUCLEOTIDE SEQUENCE [LARGE SCALE GENOMIC DNA]</scope>
    <source>
        <strain evidence="1 2">UMB1298</strain>
    </source>
</reference>
<organism evidence="1 2">
    <name type="scientific">Kytococcus schroeteri</name>
    <dbReference type="NCBI Taxonomy" id="138300"/>
    <lineage>
        <taxon>Bacteria</taxon>
        <taxon>Bacillati</taxon>
        <taxon>Actinomycetota</taxon>
        <taxon>Actinomycetes</taxon>
        <taxon>Micrococcales</taxon>
        <taxon>Kytococcaceae</taxon>
        <taxon>Kytococcus</taxon>
    </lineage>
</organism>
<evidence type="ECO:0000313" key="2">
    <source>
        <dbReference type="Proteomes" id="UP000234206"/>
    </source>
</evidence>
<keyword evidence="2" id="KW-1185">Reference proteome</keyword>
<sequence length="129" mass="13329">MSRTPRIRAFAAVTAAELATLAEGGALVPAAGWRTVGQPGVEPAEEDAEDGMDAAADDAAERGWPVVVLAADLAGATGPGSEVEARLADVAAFHLGDDVVSQGRMTAEAPWELSWYDAAEVDEVRRLLG</sequence>